<dbReference type="STRING" id="1227499.C493_07906"/>
<dbReference type="AlphaFoldDB" id="L9X9T0"/>
<gene>
    <name evidence="2" type="ORF">C493_07906</name>
</gene>
<feature type="region of interest" description="Disordered" evidence="1">
    <location>
        <begin position="19"/>
        <end position="38"/>
    </location>
</feature>
<evidence type="ECO:0000313" key="2">
    <source>
        <dbReference type="EMBL" id="ELY57393.1"/>
    </source>
</evidence>
<proteinExistence type="predicted"/>
<evidence type="ECO:0000313" key="3">
    <source>
        <dbReference type="Proteomes" id="UP000011602"/>
    </source>
</evidence>
<comment type="caution">
    <text evidence="2">The sequence shown here is derived from an EMBL/GenBank/DDBJ whole genome shotgun (WGS) entry which is preliminary data.</text>
</comment>
<protein>
    <submittedName>
        <fullName evidence="2">Uncharacterized protein</fullName>
    </submittedName>
</protein>
<feature type="compositionally biased region" description="Low complexity" evidence="1">
    <location>
        <begin position="27"/>
        <end position="38"/>
    </location>
</feature>
<sequence>MLEAEFGLRPIAEPEADLRAMLGEPLSGASSGASPADD</sequence>
<organism evidence="2 3">
    <name type="scientific">Natronolimnohabitans innermongolicus JCM 12255</name>
    <dbReference type="NCBI Taxonomy" id="1227499"/>
    <lineage>
        <taxon>Archaea</taxon>
        <taxon>Methanobacteriati</taxon>
        <taxon>Methanobacteriota</taxon>
        <taxon>Stenosarchaea group</taxon>
        <taxon>Halobacteria</taxon>
        <taxon>Halobacteriales</taxon>
        <taxon>Natrialbaceae</taxon>
        <taxon>Natronolimnohabitans</taxon>
    </lineage>
</organism>
<name>L9X9T0_9EURY</name>
<accession>L9X9T0</accession>
<reference evidence="2 3" key="1">
    <citation type="journal article" date="2014" name="PLoS Genet.">
        <title>Phylogenetically driven sequencing of extremely halophilic archaea reveals strategies for static and dynamic osmo-response.</title>
        <authorList>
            <person name="Becker E.A."/>
            <person name="Seitzer P.M."/>
            <person name="Tritt A."/>
            <person name="Larsen D."/>
            <person name="Krusor M."/>
            <person name="Yao A.I."/>
            <person name="Wu D."/>
            <person name="Madern D."/>
            <person name="Eisen J.A."/>
            <person name="Darling A.E."/>
            <person name="Facciotti M.T."/>
        </authorList>
    </citation>
    <scope>NUCLEOTIDE SEQUENCE [LARGE SCALE GENOMIC DNA]</scope>
    <source>
        <strain evidence="2 3">JCM 12255</strain>
    </source>
</reference>
<dbReference type="EMBL" id="AOHZ01000041">
    <property type="protein sequence ID" value="ELY57393.1"/>
    <property type="molecule type" value="Genomic_DNA"/>
</dbReference>
<dbReference type="Proteomes" id="UP000011602">
    <property type="component" value="Unassembled WGS sequence"/>
</dbReference>
<evidence type="ECO:0000256" key="1">
    <source>
        <dbReference type="SAM" id="MobiDB-lite"/>
    </source>
</evidence>
<keyword evidence="3" id="KW-1185">Reference proteome</keyword>